<accession>A0A0V8J487</accession>
<comment type="caution">
    <text evidence="3">The sequence shown here is derived from an EMBL/GenBank/DDBJ whole genome shotgun (WGS) entry which is preliminary data.</text>
</comment>
<dbReference type="Pfam" id="PF12638">
    <property type="entry name" value="Staygreen"/>
    <property type="match status" value="1"/>
</dbReference>
<reference evidence="3 4" key="1">
    <citation type="journal article" date="2014" name="Antonie Van Leeuwenhoek">
        <title>Fictibacillus enclensis sp. nov., isolated from marine sediment.</title>
        <authorList>
            <person name="Dastager S.G."/>
            <person name="Mawlankar R."/>
            <person name="Srinivasan K."/>
            <person name="Tang S.K."/>
            <person name="Lee J.C."/>
            <person name="Ramana V.V."/>
            <person name="Shouche Y.S."/>
        </authorList>
    </citation>
    <scope>NUCLEOTIDE SEQUENCE [LARGE SCALE GENOMIC DNA]</scope>
    <source>
        <strain evidence="3 4">NIO-1003</strain>
    </source>
</reference>
<evidence type="ECO:0000259" key="2">
    <source>
        <dbReference type="Pfam" id="PF12638"/>
    </source>
</evidence>
<dbReference type="PANTHER" id="PTHR31750">
    <property type="entry name" value="PROTEIN STAY-GREEN 1, CHLOROPLASTIC-RELATED"/>
    <property type="match status" value="1"/>
</dbReference>
<dbReference type="OrthoDB" id="1684395at2"/>
<organism evidence="3 4">
    <name type="scientific">Fictibacillus enclensis</name>
    <dbReference type="NCBI Taxonomy" id="1017270"/>
    <lineage>
        <taxon>Bacteria</taxon>
        <taxon>Bacillati</taxon>
        <taxon>Bacillota</taxon>
        <taxon>Bacilli</taxon>
        <taxon>Bacillales</taxon>
        <taxon>Fictibacillaceae</taxon>
        <taxon>Fictibacillus</taxon>
    </lineage>
</organism>
<proteinExistence type="predicted"/>
<dbReference type="PANTHER" id="PTHR31750:SF4">
    <property type="entry name" value="LP06106P"/>
    <property type="match status" value="1"/>
</dbReference>
<dbReference type="AlphaFoldDB" id="A0A0V8J487"/>
<evidence type="ECO:0000256" key="1">
    <source>
        <dbReference type="ARBA" id="ARBA00022946"/>
    </source>
</evidence>
<name>A0A0V8J487_9BACL</name>
<keyword evidence="1" id="KW-0809">Transit peptide</keyword>
<keyword evidence="4" id="KW-1185">Reference proteome</keyword>
<gene>
    <name evidence="3" type="ORF">AS030_15810</name>
</gene>
<dbReference type="EMBL" id="LNQN01000005">
    <property type="protein sequence ID" value="KSU81754.1"/>
    <property type="molecule type" value="Genomic_DNA"/>
</dbReference>
<evidence type="ECO:0000313" key="4">
    <source>
        <dbReference type="Proteomes" id="UP000054099"/>
    </source>
</evidence>
<dbReference type="Proteomes" id="UP000054099">
    <property type="component" value="Unassembled WGS sequence"/>
</dbReference>
<evidence type="ECO:0000313" key="3">
    <source>
        <dbReference type="EMBL" id="KSU81754.1"/>
    </source>
</evidence>
<sequence length="149" mass="17669">MKMLDPKKLFVQYRPNAAPTDPKSPRRYTLTHSDTTAQLFLVVGPEFAHDTANPMRDEVYAEWKTFNREKVLYGYVLVADENTTESVARQRNEIFLRELPRVLEAFRYGDRYFFDAHPEYKEAPVYIQFESVYPEFRQLKPYGPISKYV</sequence>
<dbReference type="InterPro" id="IPR024438">
    <property type="entry name" value="Staygreen"/>
</dbReference>
<protein>
    <recommendedName>
        <fullName evidence="2">Staygreen protein domain-containing protein</fullName>
    </recommendedName>
</protein>
<dbReference type="RefSeq" id="WP_061973286.1">
    <property type="nucleotide sequence ID" value="NZ_FMAV01000003.1"/>
</dbReference>
<feature type="domain" description="Staygreen protein" evidence="2">
    <location>
        <begin position="4"/>
        <end position="148"/>
    </location>
</feature>